<feature type="compositionally biased region" description="Basic and acidic residues" evidence="5">
    <location>
        <begin position="876"/>
        <end position="927"/>
    </location>
</feature>
<comment type="caution">
    <text evidence="7">The sequence shown here is derived from an EMBL/GenBank/DDBJ whole genome shotgun (WGS) entry which is preliminary data.</text>
</comment>
<evidence type="ECO:0000313" key="7">
    <source>
        <dbReference type="EMBL" id="KAK8948389.1"/>
    </source>
</evidence>
<evidence type="ECO:0000256" key="1">
    <source>
        <dbReference type="ARBA" id="ARBA00004123"/>
    </source>
</evidence>
<comment type="similarity">
    <text evidence="2">Belongs to the FIP1 family.</text>
</comment>
<feature type="region of interest" description="Disordered" evidence="5">
    <location>
        <begin position="620"/>
        <end position="751"/>
    </location>
</feature>
<evidence type="ECO:0000256" key="3">
    <source>
        <dbReference type="ARBA" id="ARBA00022664"/>
    </source>
</evidence>
<accession>A0AAP0BR12</accession>
<feature type="region of interest" description="Disordered" evidence="5">
    <location>
        <begin position="542"/>
        <end position="565"/>
    </location>
</feature>
<dbReference type="EMBL" id="JBBWWQ010000004">
    <property type="protein sequence ID" value="KAK8948389.1"/>
    <property type="molecule type" value="Genomic_DNA"/>
</dbReference>
<keyword evidence="3" id="KW-0507">mRNA processing</keyword>
<feature type="compositionally biased region" description="Acidic residues" evidence="5">
    <location>
        <begin position="78"/>
        <end position="87"/>
    </location>
</feature>
<feature type="compositionally biased region" description="Basic and acidic residues" evidence="5">
    <location>
        <begin position="655"/>
        <end position="684"/>
    </location>
</feature>
<proteinExistence type="inferred from homology"/>
<dbReference type="InterPro" id="IPR044976">
    <property type="entry name" value="FIPS5/FIPS3-like"/>
</dbReference>
<evidence type="ECO:0000259" key="6">
    <source>
        <dbReference type="Pfam" id="PF05182"/>
    </source>
</evidence>
<feature type="region of interest" description="Disordered" evidence="5">
    <location>
        <begin position="56"/>
        <end position="101"/>
    </location>
</feature>
<evidence type="ECO:0000256" key="4">
    <source>
        <dbReference type="ARBA" id="ARBA00023242"/>
    </source>
</evidence>
<feature type="region of interest" description="Disordered" evidence="5">
    <location>
        <begin position="1284"/>
        <end position="1343"/>
    </location>
</feature>
<feature type="compositionally biased region" description="Basic and acidic residues" evidence="5">
    <location>
        <begin position="556"/>
        <end position="565"/>
    </location>
</feature>
<feature type="compositionally biased region" description="Basic and acidic residues" evidence="5">
    <location>
        <begin position="816"/>
        <end position="849"/>
    </location>
</feature>
<feature type="compositionally biased region" description="Basic and acidic residues" evidence="5">
    <location>
        <begin position="772"/>
        <end position="797"/>
    </location>
</feature>
<feature type="compositionally biased region" description="Basic and acidic residues" evidence="5">
    <location>
        <begin position="937"/>
        <end position="1028"/>
    </location>
</feature>
<reference evidence="7 8" key="1">
    <citation type="journal article" date="2022" name="Nat. Plants">
        <title>Genomes of leafy and leafless Platanthera orchids illuminate the evolution of mycoheterotrophy.</title>
        <authorList>
            <person name="Li M.H."/>
            <person name="Liu K.W."/>
            <person name="Li Z."/>
            <person name="Lu H.C."/>
            <person name="Ye Q.L."/>
            <person name="Zhang D."/>
            <person name="Wang J.Y."/>
            <person name="Li Y.F."/>
            <person name="Zhong Z.M."/>
            <person name="Liu X."/>
            <person name="Yu X."/>
            <person name="Liu D.K."/>
            <person name="Tu X.D."/>
            <person name="Liu B."/>
            <person name="Hao Y."/>
            <person name="Liao X.Y."/>
            <person name="Jiang Y.T."/>
            <person name="Sun W.H."/>
            <person name="Chen J."/>
            <person name="Chen Y.Q."/>
            <person name="Ai Y."/>
            <person name="Zhai J.W."/>
            <person name="Wu S.S."/>
            <person name="Zhou Z."/>
            <person name="Hsiao Y.Y."/>
            <person name="Wu W.L."/>
            <person name="Chen Y.Y."/>
            <person name="Lin Y.F."/>
            <person name="Hsu J.L."/>
            <person name="Li C.Y."/>
            <person name="Wang Z.W."/>
            <person name="Zhao X."/>
            <person name="Zhong W.Y."/>
            <person name="Ma X.K."/>
            <person name="Ma L."/>
            <person name="Huang J."/>
            <person name="Chen G.Z."/>
            <person name="Huang M.Z."/>
            <person name="Huang L."/>
            <person name="Peng D.H."/>
            <person name="Luo Y.B."/>
            <person name="Zou S.Q."/>
            <person name="Chen S.P."/>
            <person name="Lan S."/>
            <person name="Tsai W.C."/>
            <person name="Van de Peer Y."/>
            <person name="Liu Z.J."/>
        </authorList>
    </citation>
    <scope>NUCLEOTIDE SEQUENCE [LARGE SCALE GENOMIC DNA]</scope>
    <source>
        <strain evidence="7">Lor287</strain>
    </source>
</reference>
<dbReference type="PANTHER" id="PTHR36884:SF1">
    <property type="entry name" value="FIP1[V]-LIKE PROTEIN"/>
    <property type="match status" value="1"/>
</dbReference>
<evidence type="ECO:0000256" key="2">
    <source>
        <dbReference type="ARBA" id="ARBA00007459"/>
    </source>
</evidence>
<feature type="compositionally biased region" description="Basic and acidic residues" evidence="5">
    <location>
        <begin position="702"/>
        <end position="727"/>
    </location>
</feature>
<dbReference type="InterPro" id="IPR007854">
    <property type="entry name" value="Fip1_dom"/>
</dbReference>
<dbReference type="GO" id="GO:0006397">
    <property type="term" value="P:mRNA processing"/>
    <property type="evidence" value="ECO:0007669"/>
    <property type="project" value="UniProtKB-KW"/>
</dbReference>
<evidence type="ECO:0000256" key="5">
    <source>
        <dbReference type="SAM" id="MobiDB-lite"/>
    </source>
</evidence>
<protein>
    <recommendedName>
        <fullName evidence="6">Pre-mRNA polyadenylation factor Fip1 domain-containing protein</fullName>
    </recommendedName>
</protein>
<feature type="compositionally biased region" description="Basic and acidic residues" evidence="5">
    <location>
        <begin position="1166"/>
        <end position="1182"/>
    </location>
</feature>
<feature type="compositionally biased region" description="Basic and acidic residues" evidence="5">
    <location>
        <begin position="1121"/>
        <end position="1158"/>
    </location>
</feature>
<keyword evidence="4" id="KW-0539">Nucleus</keyword>
<feature type="domain" description="Pre-mRNA polyadenylation factor Fip1" evidence="6">
    <location>
        <begin position="393"/>
        <end position="435"/>
    </location>
</feature>
<feature type="region of interest" description="Disordered" evidence="5">
    <location>
        <begin position="766"/>
        <end position="1218"/>
    </location>
</feature>
<feature type="compositionally biased region" description="Basic and acidic residues" evidence="5">
    <location>
        <begin position="1284"/>
        <end position="1309"/>
    </location>
</feature>
<dbReference type="Pfam" id="PF05182">
    <property type="entry name" value="Fip1"/>
    <property type="match status" value="1"/>
</dbReference>
<evidence type="ECO:0000313" key="8">
    <source>
        <dbReference type="Proteomes" id="UP001418222"/>
    </source>
</evidence>
<feature type="compositionally biased region" description="Basic and acidic residues" evidence="5">
    <location>
        <begin position="1052"/>
        <end position="1112"/>
    </location>
</feature>
<name>A0AAP0BR12_9ASPA</name>
<feature type="region of interest" description="Disordered" evidence="5">
    <location>
        <begin position="1235"/>
        <end position="1256"/>
    </location>
</feature>
<organism evidence="7 8">
    <name type="scientific">Platanthera zijinensis</name>
    <dbReference type="NCBI Taxonomy" id="2320716"/>
    <lineage>
        <taxon>Eukaryota</taxon>
        <taxon>Viridiplantae</taxon>
        <taxon>Streptophyta</taxon>
        <taxon>Embryophyta</taxon>
        <taxon>Tracheophyta</taxon>
        <taxon>Spermatophyta</taxon>
        <taxon>Magnoliopsida</taxon>
        <taxon>Liliopsida</taxon>
        <taxon>Asparagales</taxon>
        <taxon>Orchidaceae</taxon>
        <taxon>Orchidoideae</taxon>
        <taxon>Orchideae</taxon>
        <taxon>Orchidinae</taxon>
        <taxon>Platanthera</taxon>
    </lineage>
</organism>
<comment type="subcellular location">
    <subcellularLocation>
        <location evidence="1">Nucleus</location>
    </subcellularLocation>
</comment>
<dbReference type="GO" id="GO:0003723">
    <property type="term" value="F:RNA binding"/>
    <property type="evidence" value="ECO:0007669"/>
    <property type="project" value="TreeGrafter"/>
</dbReference>
<feature type="compositionally biased region" description="Basic and acidic residues" evidence="5">
    <location>
        <begin position="1198"/>
        <end position="1218"/>
    </location>
</feature>
<sequence length="1343" mass="150098">MEDDDEFGDLYTDVLRHNQVPSLLPAIQKPLPIPFSGTVAVTVDAGAEEDEILTRSSLLSASVPEPSSVDLERKFSADDDDDNDDDWLLGQDPPPVEEPVNWVDDDEDLIVDEASRDVLGGFHTKGGGPRVLDMKDVESASGVSKEEIHAMEGGGSVEKALEICDPEDEPVIPGLSGALSTSKVPNGGFVKASDSDDWDSGSEDDLQIVLNDTGHDMRGAEGGIGGGSDEDDEDLVIITDDQHHHHQIMEEVDWGDDGVQSSVDGEKKEMLEGAKASSVAPTASGASLGYSSHGFHPQHHSMFKYVRPGAAPAPRGPGMVAAGALGQARPPAFGPLAGRGRGDWRPAGGSGFPNMQKGFHSGYGLPAWGNGVAGRSFGGGLDFCLPSHKTVFDIDIENFEEKPWRHPGVDISDFFNFGLDEEHWKEYCKQVEQLRLESTMQSKIRVYECGRSEQDYDPDLPPELAAATVHNNMSAENINLGKSENVLTGLTEQGGASASNRPILPTGRAIQVESGYGERLPSIDTRAPRIRDSDAVIEIVLQDNPDDSRNSNGAFERPDNNLERENQNVFHEQDERPAESKYYHHFPRSSNIQQREAMAFRIPISSEEDGIMPLPSEVSCLASPKSRSPVDTAKSFGTQHGGRLLQRTSQGKHSTGIERFSETRPNRNLHLDKHEELHKEKSSDAMESNRGPDLLPSNIVEITRELSTEPKDVEHDDRLTLGDSHEGDGEEASDFRLSCETGGDDGFIGSTNRKRLSSCVEQYGAQDNGFGDDSRLTHSDNSRARSGNSRDYRKTNETGEEVMQVHPSKHTGVLRKHPEKDDRKRRDDYGRDGRREAVKNRSRGREIMHDSSSGHTFRGRTEGFDREMDDSISAWHRREDDSRNSQQTKDRSKVRMTDKKEKIEEHGDWMGHGRVDGGRHRDRKDVVMNRQENLEDGEMKRKRDVETKRERTDKEDSLHSYRAREDSHRSRRVREEIVDHRKREDEGRTKSNKHKDDNWHQRDREDRNQLNLARDDILPIHGREERRFASRSKILAGSGRSKDDLKAAGSDRTQHDKDRRQRHSEQSKRSDRTVEEKEPLNKVRGDTHNREKRFSTEKRSLRNERSSTRPDRPLGASDEQQAQKERHREGNRKVLESEPVGQKREASGKRKRGDHNTQRTELSSKGSREQQSSKHSTAEGKKANGNAGIPASDDESEDSRRGRSKLERWTSHKERDYTAVDVNIQPLSVIIGEVVDSREEVDEPPLVSDPAEADNTETNADDLLHKAGEDVDRHLDTVAKLKMRSERFKLPMPGEKEKDLPGGNKKAESESPACIQNEAASIASSDADVKLERPARKRKWTGS</sequence>
<dbReference type="GO" id="GO:0016607">
    <property type="term" value="C:nuclear speck"/>
    <property type="evidence" value="ECO:0007669"/>
    <property type="project" value="TreeGrafter"/>
</dbReference>
<gene>
    <name evidence="7" type="ORF">KSP39_PZI004978</name>
</gene>
<dbReference type="Proteomes" id="UP001418222">
    <property type="component" value="Unassembled WGS sequence"/>
</dbReference>
<keyword evidence="8" id="KW-1185">Reference proteome</keyword>
<dbReference type="PANTHER" id="PTHR36884">
    <property type="entry name" value="FIP1[III]-LIKE PROTEIN"/>
    <property type="match status" value="1"/>
</dbReference>